<dbReference type="Proteomes" id="UP001203036">
    <property type="component" value="Unassembled WGS sequence"/>
</dbReference>
<sequence>MIDWTTKTYWLIGASEGLGAALAHKISATGAQVILSARNAERLQELADSLPGPARILPMDVQDDDSVADAVAQADEIDGLVWLAGVYWPMPATDWDVKKGVAMADVNFTGAYRVLGRAVPPMVARDTGHIVLVGSLSGFRGLPGAIGYAPSKAGVMALGESLYADLHRTGLNVQLANPGFIRTRLTDKNDFKMPFLMEPEQAAQQVFDLMCTPKRFKKSFPTVFSWVFRLSQFLPDWIYYRLFA</sequence>
<evidence type="ECO:0000313" key="2">
    <source>
        <dbReference type="Proteomes" id="UP001203036"/>
    </source>
</evidence>
<comment type="caution">
    <text evidence="1">The sequence shown here is derived from an EMBL/GenBank/DDBJ whole genome shotgun (WGS) entry which is preliminary data.</text>
</comment>
<organism evidence="1 2">
    <name type="scientific">Lutimaribacter degradans</name>
    <dbReference type="NCBI Taxonomy" id="2945989"/>
    <lineage>
        <taxon>Bacteria</taxon>
        <taxon>Pseudomonadati</taxon>
        <taxon>Pseudomonadota</taxon>
        <taxon>Alphaproteobacteria</taxon>
        <taxon>Rhodobacterales</taxon>
        <taxon>Roseobacteraceae</taxon>
        <taxon>Lutimaribacter</taxon>
    </lineage>
</organism>
<dbReference type="EMBL" id="JAMQGO010000008">
    <property type="protein sequence ID" value="MCM2562925.1"/>
    <property type="molecule type" value="Genomic_DNA"/>
</dbReference>
<name>A0ACC5ZYM0_9RHOB</name>
<evidence type="ECO:0000313" key="1">
    <source>
        <dbReference type="EMBL" id="MCM2562925.1"/>
    </source>
</evidence>
<proteinExistence type="predicted"/>
<accession>A0ACC5ZYM0</accession>
<protein>
    <submittedName>
        <fullName evidence="1">SDR family NAD(P)-dependent oxidoreductase</fullName>
    </submittedName>
</protein>
<keyword evidence="2" id="KW-1185">Reference proteome</keyword>
<reference evidence="1" key="1">
    <citation type="submission" date="2022-06" db="EMBL/GenBank/DDBJ databases">
        <title>Lutimaribacter sp. EGI FJ00013, a novel bacterium isolated from a salt lake sediment enrichment.</title>
        <authorList>
            <person name="Gao L."/>
            <person name="Fang B.-Z."/>
            <person name="Li W.-J."/>
        </authorList>
    </citation>
    <scope>NUCLEOTIDE SEQUENCE</scope>
    <source>
        <strain evidence="1">EGI FJ00013</strain>
    </source>
</reference>
<gene>
    <name evidence="1" type="ORF">M8744_12295</name>
</gene>